<sequence length="219" mass="25812">MSLSNGELRRRYPNLEHQYVPEETSKQSRLLYIYHSGVDEEQTALKVASEYIEWFRNAGCKTFAIRVGYIHLEHRPGWAIFMQLTKPEEGYGENWLAELKAKPRKDSEFASGQIPAEGFFEKTNIRFVLGPLPLMRKYTHLIFYKDVPFLISKHVRMHGDEASWALLWDMLNKGLRGEPDALDKALTARMVEFMRERQLTWAEMKPRFEELLPRVEEIF</sequence>
<name>A0A3D8R052_9EURO</name>
<dbReference type="RefSeq" id="XP_026600258.1">
    <property type="nucleotide sequence ID" value="XM_026751172.1"/>
</dbReference>
<accession>A0A3D8R052</accession>
<evidence type="ECO:0000313" key="2">
    <source>
        <dbReference type="Proteomes" id="UP000256690"/>
    </source>
</evidence>
<evidence type="ECO:0000313" key="1">
    <source>
        <dbReference type="EMBL" id="RDW67290.1"/>
    </source>
</evidence>
<organism evidence="1 2">
    <name type="scientific">Aspergillus mulundensis</name>
    <dbReference type="NCBI Taxonomy" id="1810919"/>
    <lineage>
        <taxon>Eukaryota</taxon>
        <taxon>Fungi</taxon>
        <taxon>Dikarya</taxon>
        <taxon>Ascomycota</taxon>
        <taxon>Pezizomycotina</taxon>
        <taxon>Eurotiomycetes</taxon>
        <taxon>Eurotiomycetidae</taxon>
        <taxon>Eurotiales</taxon>
        <taxon>Aspergillaceae</taxon>
        <taxon>Aspergillus</taxon>
        <taxon>Aspergillus subgen. Nidulantes</taxon>
    </lineage>
</organism>
<proteinExistence type="predicted"/>
<dbReference type="GeneID" id="38119526"/>
<reference evidence="1 2" key="1">
    <citation type="journal article" date="2018" name="IMA Fungus">
        <title>IMA Genome-F 9: Draft genome sequence of Annulohypoxylon stygium, Aspergillus mulundensis, Berkeleyomyces basicola (syn. Thielaviopsis basicola), Ceratocystis smalleyi, two Cercospora beticola strains, Coleophoma cylindrospora, Fusarium fracticaudum, Phialophora cf. hyalina, and Morchella septimelata.</title>
        <authorList>
            <person name="Wingfield B.D."/>
            <person name="Bills G.F."/>
            <person name="Dong Y."/>
            <person name="Huang W."/>
            <person name="Nel W.J."/>
            <person name="Swalarsk-Parry B.S."/>
            <person name="Vaghefi N."/>
            <person name="Wilken P.M."/>
            <person name="An Z."/>
            <person name="de Beer Z.W."/>
            <person name="De Vos L."/>
            <person name="Chen L."/>
            <person name="Duong T.A."/>
            <person name="Gao Y."/>
            <person name="Hammerbacher A."/>
            <person name="Kikkert J.R."/>
            <person name="Li Y."/>
            <person name="Li H."/>
            <person name="Li K."/>
            <person name="Li Q."/>
            <person name="Liu X."/>
            <person name="Ma X."/>
            <person name="Naidoo K."/>
            <person name="Pethybridge S.J."/>
            <person name="Sun J."/>
            <person name="Steenkamp E.T."/>
            <person name="van der Nest M.A."/>
            <person name="van Wyk S."/>
            <person name="Wingfield M.J."/>
            <person name="Xiong C."/>
            <person name="Yue Q."/>
            <person name="Zhang X."/>
        </authorList>
    </citation>
    <scope>NUCLEOTIDE SEQUENCE [LARGE SCALE GENOMIC DNA]</scope>
    <source>
        <strain evidence="1 2">DSM 5745</strain>
    </source>
</reference>
<dbReference type="EMBL" id="PVWQ01000012">
    <property type="protein sequence ID" value="RDW67290.1"/>
    <property type="molecule type" value="Genomic_DNA"/>
</dbReference>
<dbReference type="Proteomes" id="UP000256690">
    <property type="component" value="Unassembled WGS sequence"/>
</dbReference>
<keyword evidence="2" id="KW-1185">Reference proteome</keyword>
<dbReference type="AlphaFoldDB" id="A0A3D8R052"/>
<protein>
    <submittedName>
        <fullName evidence="1">Uncharacterized protein</fullName>
    </submittedName>
</protein>
<gene>
    <name evidence="1" type="ORF">DSM5745_09156</name>
</gene>
<comment type="caution">
    <text evidence="1">The sequence shown here is derived from an EMBL/GenBank/DDBJ whole genome shotgun (WGS) entry which is preliminary data.</text>
</comment>